<dbReference type="Gramene" id="Manes.09G151100.5.v8.1">
    <property type="protein sequence ID" value="Manes.09G151100.5.v8.1.CDS"/>
    <property type="gene ID" value="Manes.09G151100.v8.1"/>
</dbReference>
<feature type="region of interest" description="Disordered" evidence="6">
    <location>
        <begin position="215"/>
        <end position="238"/>
    </location>
</feature>
<feature type="compositionally biased region" description="Low complexity" evidence="6">
    <location>
        <begin position="126"/>
        <end position="138"/>
    </location>
</feature>
<dbReference type="GO" id="GO:0000226">
    <property type="term" value="P:microtubule cytoskeleton organization"/>
    <property type="evidence" value="ECO:0007669"/>
    <property type="project" value="InterPro"/>
</dbReference>
<dbReference type="Proteomes" id="UP000091857">
    <property type="component" value="Chromosome 9"/>
</dbReference>
<comment type="similarity">
    <text evidence="2">Belongs to the TPX2 family.</text>
</comment>
<evidence type="ECO:0000256" key="1">
    <source>
        <dbReference type="ARBA" id="ARBA00004245"/>
    </source>
</evidence>
<dbReference type="OrthoDB" id="1925970at2759"/>
<dbReference type="AlphaFoldDB" id="A0A251K713"/>
<evidence type="ECO:0000256" key="2">
    <source>
        <dbReference type="ARBA" id="ARBA00005885"/>
    </source>
</evidence>
<dbReference type="Gramene" id="Manes.09G151100.3.v8.1">
    <property type="protein sequence ID" value="Manes.09G151100.3.v8.1.CDS"/>
    <property type="gene ID" value="Manes.09G151100.v8.1"/>
</dbReference>
<feature type="compositionally biased region" description="Polar residues" evidence="6">
    <location>
        <begin position="139"/>
        <end position="152"/>
    </location>
</feature>
<evidence type="ECO:0000313" key="8">
    <source>
        <dbReference type="EMBL" id="OAY42075.1"/>
    </source>
</evidence>
<protein>
    <recommendedName>
        <fullName evidence="7">TPX2 C-terminal domain-containing protein</fullName>
    </recommendedName>
</protein>
<proteinExistence type="inferred from homology"/>
<feature type="compositionally biased region" description="Polar residues" evidence="6">
    <location>
        <begin position="322"/>
        <end position="333"/>
    </location>
</feature>
<evidence type="ECO:0000313" key="9">
    <source>
        <dbReference type="Proteomes" id="UP000091857"/>
    </source>
</evidence>
<keyword evidence="4" id="KW-0493">Microtubule</keyword>
<accession>A0A251K713</accession>
<keyword evidence="9" id="KW-1185">Reference proteome</keyword>
<evidence type="ECO:0000256" key="3">
    <source>
        <dbReference type="ARBA" id="ARBA00022490"/>
    </source>
</evidence>
<dbReference type="EMBL" id="CM004395">
    <property type="protein sequence ID" value="OAY42075.1"/>
    <property type="molecule type" value="Genomic_DNA"/>
</dbReference>
<dbReference type="Pfam" id="PF06886">
    <property type="entry name" value="TPX2"/>
    <property type="match status" value="1"/>
</dbReference>
<keyword evidence="3" id="KW-0963">Cytoplasm</keyword>
<dbReference type="PANTHER" id="PTHR46372:SF6">
    <property type="entry name" value="PROTEIN WVD2-LIKE 1"/>
    <property type="match status" value="1"/>
</dbReference>
<dbReference type="EMBL" id="CM004395">
    <property type="protein sequence ID" value="OAY42074.1"/>
    <property type="molecule type" value="Genomic_DNA"/>
</dbReference>
<comment type="subcellular location">
    <subcellularLocation>
        <location evidence="1">Cytoplasm</location>
        <location evidence="1">Cytoskeleton</location>
    </subcellularLocation>
</comment>
<feature type="region of interest" description="Disordered" evidence="6">
    <location>
        <begin position="251"/>
        <end position="297"/>
    </location>
</feature>
<evidence type="ECO:0000256" key="4">
    <source>
        <dbReference type="ARBA" id="ARBA00022701"/>
    </source>
</evidence>
<dbReference type="PANTHER" id="PTHR46372">
    <property type="entry name" value="PROTEIN WVD2-LIKE 3"/>
    <property type="match status" value="1"/>
</dbReference>
<name>A0A251K713_MANES</name>
<evidence type="ECO:0000259" key="7">
    <source>
        <dbReference type="Pfam" id="PF06886"/>
    </source>
</evidence>
<feature type="domain" description="TPX2 C-terminal" evidence="7">
    <location>
        <begin position="194"/>
        <end position="263"/>
    </location>
</feature>
<dbReference type="InterPro" id="IPR027329">
    <property type="entry name" value="TPX2_C"/>
</dbReference>
<gene>
    <name evidence="8" type="ORF">MANES_09G151100</name>
</gene>
<dbReference type="GO" id="GO:0005874">
    <property type="term" value="C:microtubule"/>
    <property type="evidence" value="ECO:0007669"/>
    <property type="project" value="UniProtKB-KW"/>
</dbReference>
<feature type="region of interest" description="Disordered" evidence="6">
    <location>
        <begin position="319"/>
        <end position="364"/>
    </location>
</feature>
<reference evidence="8 9" key="1">
    <citation type="submission" date="2016-02" db="EMBL/GenBank/DDBJ databases">
        <title>WGS assembly of Manihot esculenta.</title>
        <authorList>
            <person name="Bredeson J.V."/>
            <person name="Prochnik S.E."/>
            <person name="Lyons J.B."/>
            <person name="Schmutz J."/>
            <person name="Grimwood J."/>
            <person name="Vrebalov J."/>
            <person name="Bart R.S."/>
            <person name="Amuge T."/>
            <person name="Ferguson M.E."/>
            <person name="Green R."/>
            <person name="Putnam N."/>
            <person name="Stites J."/>
            <person name="Rounsley S."/>
            <person name="Rokhsar D.S."/>
        </authorList>
    </citation>
    <scope>NUCLEOTIDE SEQUENCE [LARGE SCALE GENOMIC DNA]</scope>
    <source>
        <strain evidence="9">cv. AM560-2</strain>
        <tissue evidence="8">Leaf</tissue>
    </source>
</reference>
<feature type="region of interest" description="Disordered" evidence="6">
    <location>
        <begin position="26"/>
        <end position="162"/>
    </location>
</feature>
<organism evidence="8 9">
    <name type="scientific">Manihot esculenta</name>
    <name type="common">Cassava</name>
    <name type="synonym">Jatropha manihot</name>
    <dbReference type="NCBI Taxonomy" id="3983"/>
    <lineage>
        <taxon>Eukaryota</taxon>
        <taxon>Viridiplantae</taxon>
        <taxon>Streptophyta</taxon>
        <taxon>Embryophyta</taxon>
        <taxon>Tracheophyta</taxon>
        <taxon>Spermatophyta</taxon>
        <taxon>Magnoliopsida</taxon>
        <taxon>eudicotyledons</taxon>
        <taxon>Gunneridae</taxon>
        <taxon>Pentapetalae</taxon>
        <taxon>rosids</taxon>
        <taxon>fabids</taxon>
        <taxon>Malpighiales</taxon>
        <taxon>Euphorbiaceae</taxon>
        <taxon>Crotonoideae</taxon>
        <taxon>Manihoteae</taxon>
        <taxon>Manihot</taxon>
    </lineage>
</organism>
<evidence type="ECO:0000256" key="5">
    <source>
        <dbReference type="ARBA" id="ARBA00023212"/>
    </source>
</evidence>
<keyword evidence="5" id="KW-0206">Cytoskeleton</keyword>
<dbReference type="OMA" id="SAPNFRC"/>
<evidence type="ECO:0000256" key="6">
    <source>
        <dbReference type="SAM" id="MobiDB-lite"/>
    </source>
</evidence>
<dbReference type="InterPro" id="IPR044806">
    <property type="entry name" value="WVD2/WDL1-4"/>
</dbReference>
<sequence>MDRKPNGVLVKSNGVLVKSNGVSHEKVHALPKTSGHSVEAKDYEAECSAEDSVVANHDEEQDVLGVKSTNFDPDQAEAKNEKAGAQKSSNDKTPSFPASKSGAARSARGHHTVPQPFALATEKRASVNTSTNVNNVSSPIATKNSQSNSPSTARKPLYPDNKKLLDEEDNWSVASSTAASVRTVKSVTIGTAPTFKSAARAERRKEFYTKLEEKHRALEEERNQAEARSKEEQQADIKQLRKSMVVKAKPVPSFYYEPPPPKVELKKLPLTQPVSPKLSRRKSCGDAIQPSNDEVGKHCARHRHSLGNHKEDLNTAIIAKNKVQNSAHTTNGTRSRKAKDRPKRENVTARAVPDMIAEETNEDI</sequence>
<dbReference type="GO" id="GO:0008017">
    <property type="term" value="F:microtubule binding"/>
    <property type="evidence" value="ECO:0007669"/>
    <property type="project" value="InterPro"/>
</dbReference>